<reference evidence="4" key="1">
    <citation type="submission" date="2019-08" db="EMBL/GenBank/DDBJ databases">
        <title>Reference gene set and small RNA set construction with multiple tissues from Davidia involucrata Baill.</title>
        <authorList>
            <person name="Yang H."/>
            <person name="Zhou C."/>
            <person name="Li G."/>
            <person name="Wang J."/>
            <person name="Gao P."/>
            <person name="Wang M."/>
            <person name="Wang R."/>
            <person name="Zhao Y."/>
        </authorList>
    </citation>
    <scope>NUCLEOTIDE SEQUENCE</scope>
    <source>
        <tissue evidence="4">Mixed with DoveR01_LX</tissue>
    </source>
</reference>
<evidence type="ECO:0000256" key="3">
    <source>
        <dbReference type="SAM" id="MobiDB-lite"/>
    </source>
</evidence>
<dbReference type="EMBL" id="GHES01005350">
    <property type="protein sequence ID" value="MPA35909.1"/>
    <property type="molecule type" value="Transcribed_RNA"/>
</dbReference>
<keyword evidence="1" id="KW-0649">Protein kinase inhibitor</keyword>
<evidence type="ECO:0000313" key="4">
    <source>
        <dbReference type="EMBL" id="MPA35909.1"/>
    </source>
</evidence>
<feature type="compositionally biased region" description="Basic residues" evidence="3">
    <location>
        <begin position="111"/>
        <end position="126"/>
    </location>
</feature>
<keyword evidence="2" id="KW-0131">Cell cycle</keyword>
<protein>
    <recommendedName>
        <fullName evidence="5">Cyclin-dependent protein kinase inhibitor SMR3-like</fullName>
    </recommendedName>
</protein>
<accession>A0A5B6YW67</accession>
<evidence type="ECO:0008006" key="5">
    <source>
        <dbReference type="Google" id="ProtNLM"/>
    </source>
</evidence>
<dbReference type="PANTHER" id="PTHR33142">
    <property type="entry name" value="CYCLIN-DEPENDENT PROTEIN KINASE INHIBITOR SMR13"/>
    <property type="match status" value="1"/>
</dbReference>
<evidence type="ECO:0000256" key="2">
    <source>
        <dbReference type="ARBA" id="ARBA00023306"/>
    </source>
</evidence>
<dbReference type="PANTHER" id="PTHR33142:SF65">
    <property type="entry name" value="CYCLIN-DEPENDENT PROTEIN KINASE INHIBITOR SMR2-LIKE"/>
    <property type="match status" value="1"/>
</dbReference>
<dbReference type="InterPro" id="IPR040389">
    <property type="entry name" value="SMR"/>
</dbReference>
<feature type="compositionally biased region" description="Basic and acidic residues" evidence="3">
    <location>
        <begin position="53"/>
        <end position="74"/>
    </location>
</feature>
<dbReference type="GO" id="GO:0004860">
    <property type="term" value="F:protein kinase inhibitor activity"/>
    <property type="evidence" value="ECO:0007669"/>
    <property type="project" value="UniProtKB-KW"/>
</dbReference>
<feature type="region of interest" description="Disordered" evidence="3">
    <location>
        <begin position="31"/>
        <end position="126"/>
    </location>
</feature>
<organism evidence="4">
    <name type="scientific">Davidia involucrata</name>
    <name type="common">Dove tree</name>
    <dbReference type="NCBI Taxonomy" id="16924"/>
    <lineage>
        <taxon>Eukaryota</taxon>
        <taxon>Viridiplantae</taxon>
        <taxon>Streptophyta</taxon>
        <taxon>Embryophyta</taxon>
        <taxon>Tracheophyta</taxon>
        <taxon>Spermatophyta</taxon>
        <taxon>Magnoliopsida</taxon>
        <taxon>eudicotyledons</taxon>
        <taxon>Gunneridae</taxon>
        <taxon>Pentapetalae</taxon>
        <taxon>asterids</taxon>
        <taxon>Cornales</taxon>
        <taxon>Nyssaceae</taxon>
        <taxon>Davidia</taxon>
    </lineage>
</organism>
<gene>
    <name evidence="4" type="ORF">Din_005350</name>
</gene>
<name>A0A5B6YW67_DAVIN</name>
<evidence type="ECO:0000256" key="1">
    <source>
        <dbReference type="ARBA" id="ARBA00023013"/>
    </source>
</evidence>
<dbReference type="AlphaFoldDB" id="A0A5B6YW67"/>
<proteinExistence type="predicted"/>
<dbReference type="GO" id="GO:0032875">
    <property type="term" value="P:regulation of DNA endoreduplication"/>
    <property type="evidence" value="ECO:0007669"/>
    <property type="project" value="InterPro"/>
</dbReference>
<sequence length="165" mass="19036">MYSEFDYFSFLGMSNSEFFLEKEEEKQIKFEVSSRPTLEFPDGCQVTPPNNEPELHDNKKEEKCEGTEASKELKTPSLGEFEVTDDDDGFRTPTSLDHKIPVITQCPQAPRKLKPQPSTKRKLSPKLRRNLQVLDLSEEVVSLFPPTLQDNMGRKIKKARRDDNE</sequence>
<dbReference type="GO" id="GO:0005634">
    <property type="term" value="C:nucleus"/>
    <property type="evidence" value="ECO:0007669"/>
    <property type="project" value="TreeGrafter"/>
</dbReference>